<sequence>MESLMTLWQATGIANLQFPQLIMMLVGALLLYLAIVRNFEPLLLVPIGFGAILTNIPLAGLSDVGGLLYYVYKIGIDSGVFPLLIFMGVGALTDFSALIANPKMLLLGAAAQFGIFATLFGAIFLNYIPGFEFTLQDASAIAIIGGADGPTAIFLASKLAPDLLGAIAVAAYSYMALVPIIQPPIMKLFTSEAERNIEMPQLRQVSKAEKVIFPLLVLVLIAMFLPAAAPLVGMFCLGNLMRESGVVDRLSKTAQNELINITTIFLGLAVGSKLAADQFLTVETLGILALGAVAFGIGTGSGVLMAKLMNKFSKTPINPLVGAAGVSAVPMAARVVNKVGLEANPHNFLLMHAMGPNVAGVLGSAVAAGILLAMVG</sequence>
<name>A0A0A7EIU7_9GAMM</name>
<dbReference type="EC" id="7.2.4.2" evidence="12"/>
<feature type="transmembrane region" description="Helical" evidence="13">
    <location>
        <begin position="67"/>
        <end position="92"/>
    </location>
</feature>
<evidence type="ECO:0000256" key="2">
    <source>
        <dbReference type="ARBA" id="ARBA00003002"/>
    </source>
</evidence>
<organism evidence="14 15">
    <name type="scientific">Pseudoalteromonas piratica</name>
    <dbReference type="NCBI Taxonomy" id="1348114"/>
    <lineage>
        <taxon>Bacteria</taxon>
        <taxon>Pseudomonadati</taxon>
        <taxon>Pseudomonadota</taxon>
        <taxon>Gammaproteobacteria</taxon>
        <taxon>Alteromonadales</taxon>
        <taxon>Pseudoalteromonadaceae</taxon>
        <taxon>Pseudoalteromonas</taxon>
    </lineage>
</organism>
<comment type="cofactor">
    <cofactor evidence="1">
        <name>Na(+)</name>
        <dbReference type="ChEBI" id="CHEBI:29101"/>
    </cofactor>
</comment>
<dbReference type="PANTHER" id="PTHR35806">
    <property type="entry name" value="OXALOACETATE DECARBOXYLASE BETA CHAIN 2"/>
    <property type="match status" value="1"/>
</dbReference>
<comment type="subcellular location">
    <subcellularLocation>
        <location evidence="3">Cell membrane</location>
        <topology evidence="3">Multi-pass membrane protein</topology>
    </subcellularLocation>
</comment>
<dbReference type="eggNOG" id="COG1883">
    <property type="taxonomic scope" value="Bacteria"/>
</dbReference>
<evidence type="ECO:0000256" key="12">
    <source>
        <dbReference type="PIRNR" id="PIRNR015658"/>
    </source>
</evidence>
<keyword evidence="12" id="KW-0813">Transport</keyword>
<comment type="subunit">
    <text evidence="5 12">Heterotrimer of an alpha, a beta and a gamma subunit.</text>
</comment>
<evidence type="ECO:0000256" key="6">
    <source>
        <dbReference type="ARBA" id="ARBA00022475"/>
    </source>
</evidence>
<dbReference type="NCBIfam" id="TIGR01109">
    <property type="entry name" value="Na_pump_decarbB"/>
    <property type="match status" value="1"/>
</dbReference>
<feature type="transmembrane region" description="Helical" evidence="13">
    <location>
        <begin position="211"/>
        <end position="237"/>
    </location>
</feature>
<dbReference type="GO" id="GO:0006814">
    <property type="term" value="P:sodium ion transport"/>
    <property type="evidence" value="ECO:0007669"/>
    <property type="project" value="UniProtKB-UniRule"/>
</dbReference>
<proteinExistence type="inferred from homology"/>
<dbReference type="EMBL" id="CP009888">
    <property type="protein sequence ID" value="AIY65986.1"/>
    <property type="molecule type" value="Genomic_DNA"/>
</dbReference>
<comment type="catalytic activity">
    <reaction evidence="11 12">
        <text>oxaloacetate + 2 Na(+)(in) + H(+) = pyruvate + 2 Na(+)(out) + CO2</text>
        <dbReference type="Rhea" id="RHEA:57724"/>
        <dbReference type="ChEBI" id="CHEBI:15361"/>
        <dbReference type="ChEBI" id="CHEBI:15378"/>
        <dbReference type="ChEBI" id="CHEBI:16452"/>
        <dbReference type="ChEBI" id="CHEBI:16526"/>
        <dbReference type="ChEBI" id="CHEBI:29101"/>
        <dbReference type="EC" id="7.2.4.2"/>
    </reaction>
</comment>
<feature type="transmembrane region" description="Helical" evidence="13">
    <location>
        <begin position="287"/>
        <end position="305"/>
    </location>
</feature>
<dbReference type="Proteomes" id="UP000030341">
    <property type="component" value="Chromosome 1"/>
</dbReference>
<evidence type="ECO:0000256" key="10">
    <source>
        <dbReference type="ARBA" id="ARBA00023136"/>
    </source>
</evidence>
<protein>
    <recommendedName>
        <fullName evidence="12">Oxaloacetate decarboxylase beta chain</fullName>
        <ecNumber evidence="12">7.2.4.2</ecNumber>
    </recommendedName>
</protein>
<evidence type="ECO:0000256" key="11">
    <source>
        <dbReference type="ARBA" id="ARBA00048176"/>
    </source>
</evidence>
<feature type="transmembrane region" description="Helical" evidence="13">
    <location>
        <begin position="258"/>
        <end position="275"/>
    </location>
</feature>
<keyword evidence="12" id="KW-0915">Sodium</keyword>
<gene>
    <name evidence="14" type="ORF">OM33_13300</name>
</gene>
<dbReference type="OrthoDB" id="9783838at2"/>
<dbReference type="AlphaFoldDB" id="A0A0A7EIU7"/>
<keyword evidence="10 12" id="KW-0472">Membrane</keyword>
<evidence type="ECO:0000313" key="14">
    <source>
        <dbReference type="EMBL" id="AIY65986.1"/>
    </source>
</evidence>
<keyword evidence="7 13" id="KW-0812">Transmembrane</keyword>
<dbReference type="RefSeq" id="WP_038642390.1">
    <property type="nucleotide sequence ID" value="NZ_CP009888.1"/>
</dbReference>
<dbReference type="Pfam" id="PF03977">
    <property type="entry name" value="OAD_beta"/>
    <property type="match status" value="1"/>
</dbReference>
<evidence type="ECO:0000313" key="15">
    <source>
        <dbReference type="Proteomes" id="UP000030341"/>
    </source>
</evidence>
<feature type="transmembrane region" description="Helical" evidence="13">
    <location>
        <begin position="163"/>
        <end position="181"/>
    </location>
</feature>
<evidence type="ECO:0000256" key="13">
    <source>
        <dbReference type="SAM" id="Phobius"/>
    </source>
</evidence>
<reference evidence="14 15" key="1">
    <citation type="submission" date="2014-11" db="EMBL/GenBank/DDBJ databases">
        <title>Complete Genome Sequence of Pseudoalteromonas sp. Strain OCN003 Isolated from Kaneohe Bay, Oahu, Hawaii.</title>
        <authorList>
            <person name="Beurmann S."/>
            <person name="Videau P."/>
            <person name="Ushijima B."/>
            <person name="Smith A.M."/>
            <person name="Aeby G.S."/>
            <person name="Callahan S.M."/>
            <person name="Belcaid M."/>
        </authorList>
    </citation>
    <scope>NUCLEOTIDE SEQUENCE [LARGE SCALE GENOMIC DNA]</scope>
    <source>
        <strain evidence="14 15">OCN003</strain>
    </source>
</reference>
<evidence type="ECO:0000256" key="7">
    <source>
        <dbReference type="ARBA" id="ARBA00022692"/>
    </source>
</evidence>
<keyword evidence="12" id="KW-0406">Ion transport</keyword>
<feature type="transmembrane region" description="Helical" evidence="13">
    <location>
        <begin position="356"/>
        <end position="375"/>
    </location>
</feature>
<evidence type="ECO:0000256" key="9">
    <source>
        <dbReference type="ARBA" id="ARBA00022989"/>
    </source>
</evidence>
<accession>A0A0A7EIU7</accession>
<keyword evidence="12" id="KW-0739">Sodium transport</keyword>
<dbReference type="GO" id="GO:0016829">
    <property type="term" value="F:lyase activity"/>
    <property type="evidence" value="ECO:0007669"/>
    <property type="project" value="InterPro"/>
</dbReference>
<evidence type="ECO:0000256" key="3">
    <source>
        <dbReference type="ARBA" id="ARBA00004651"/>
    </source>
</evidence>
<keyword evidence="9 13" id="KW-1133">Transmembrane helix</keyword>
<dbReference type="KEGG" id="pseo:OM33_13300"/>
<keyword evidence="8" id="KW-1278">Translocase</keyword>
<dbReference type="PIRSF" id="PIRSF015658">
    <property type="entry name" value="MmdB_OadB"/>
    <property type="match status" value="1"/>
</dbReference>
<dbReference type="GO" id="GO:0015451">
    <property type="term" value="F:decarboxylation-driven active transmembrane transporter activity"/>
    <property type="evidence" value="ECO:0007669"/>
    <property type="project" value="UniProtKB-EC"/>
</dbReference>
<feature type="transmembrane region" description="Helical" evidence="13">
    <location>
        <begin position="12"/>
        <end position="35"/>
    </location>
</feature>
<evidence type="ECO:0000256" key="4">
    <source>
        <dbReference type="ARBA" id="ARBA00010924"/>
    </source>
</evidence>
<dbReference type="InterPro" id="IPR005661">
    <property type="entry name" value="OadB_MmdB"/>
</dbReference>
<comment type="similarity">
    <text evidence="4 12">Belongs to the GcdB/MmdB/OadB family.</text>
</comment>
<evidence type="ECO:0000256" key="1">
    <source>
        <dbReference type="ARBA" id="ARBA00001959"/>
    </source>
</evidence>
<feature type="transmembrane region" description="Helical" evidence="13">
    <location>
        <begin position="140"/>
        <end position="156"/>
    </location>
</feature>
<dbReference type="GO" id="GO:0005886">
    <property type="term" value="C:plasma membrane"/>
    <property type="evidence" value="ECO:0007669"/>
    <property type="project" value="UniProtKB-SubCell"/>
</dbReference>
<feature type="transmembrane region" description="Helical" evidence="13">
    <location>
        <begin position="104"/>
        <end position="128"/>
    </location>
</feature>
<evidence type="ECO:0000256" key="5">
    <source>
        <dbReference type="ARBA" id="ARBA00011869"/>
    </source>
</evidence>
<evidence type="ECO:0000256" key="8">
    <source>
        <dbReference type="ARBA" id="ARBA00022967"/>
    </source>
</evidence>
<keyword evidence="15" id="KW-1185">Reference proteome</keyword>
<feature type="transmembrane region" description="Helical" evidence="13">
    <location>
        <begin position="42"/>
        <end position="61"/>
    </location>
</feature>
<keyword evidence="6 12" id="KW-1003">Cell membrane</keyword>
<feature type="transmembrane region" description="Helical" evidence="13">
    <location>
        <begin position="317"/>
        <end position="336"/>
    </location>
</feature>
<dbReference type="HOGENOM" id="CLU_036168_0_0_6"/>
<dbReference type="STRING" id="1348114.OM33_13300"/>
<dbReference type="PANTHER" id="PTHR35806:SF1">
    <property type="entry name" value="OXALOACETATE DECARBOXYLASE BETA CHAIN 2"/>
    <property type="match status" value="1"/>
</dbReference>
<comment type="function">
    <text evidence="2 12">Catalyzes the decarboxylation of oxaloacetate coupled to Na(+) translocation.</text>
</comment>